<evidence type="ECO:0000256" key="1">
    <source>
        <dbReference type="SAM" id="MobiDB-lite"/>
    </source>
</evidence>
<name>A0A2P7NXP5_9PROT</name>
<dbReference type="AlphaFoldDB" id="A0A2P7NXP5"/>
<dbReference type="InterPro" id="IPR013216">
    <property type="entry name" value="Methyltransf_11"/>
</dbReference>
<keyword evidence="3" id="KW-0489">Methyltransferase</keyword>
<dbReference type="GO" id="GO:0032259">
    <property type="term" value="P:methylation"/>
    <property type="evidence" value="ECO:0007669"/>
    <property type="project" value="UniProtKB-KW"/>
</dbReference>
<organism evidence="3 4">
    <name type="scientific">Nitrosomonas supralitoralis</name>
    <dbReference type="NCBI Taxonomy" id="2116706"/>
    <lineage>
        <taxon>Bacteria</taxon>
        <taxon>Pseudomonadati</taxon>
        <taxon>Pseudomonadota</taxon>
        <taxon>Betaproteobacteria</taxon>
        <taxon>Nitrosomonadales</taxon>
        <taxon>Nitrosomonadaceae</taxon>
        <taxon>Nitrosomonas</taxon>
    </lineage>
</organism>
<dbReference type="Gene3D" id="3.40.50.150">
    <property type="entry name" value="Vaccinia Virus protein VP39"/>
    <property type="match status" value="1"/>
</dbReference>
<sequence>MMTAQNVQQWLESSLGQYLIEHEYRYYDQVVANIFGYNAVQIGWSQFDFLRLNRMPLRFFVGLESEASLRAEAGFLPIQTNSMDLVILPHTLDFNVNPHQILREVHRILIPEGHLVVSGFNPFSLWGIGRHLKSMRREFPWNGDFIALSRLKDWLKLLDFEMAGGRLCCYAPPFKQEKWRRRLSFMEAAGDRWWPISGGVYFLHAIKHMHGMRIIKPDWKKCLDAKKKMAPIARKIIKVSKQDRSSNNPNQISDLNKSR</sequence>
<feature type="region of interest" description="Disordered" evidence="1">
    <location>
        <begin position="240"/>
        <end position="259"/>
    </location>
</feature>
<evidence type="ECO:0000259" key="2">
    <source>
        <dbReference type="Pfam" id="PF08241"/>
    </source>
</evidence>
<protein>
    <submittedName>
        <fullName evidence="3">SAM-dependent methyltransferase</fullName>
    </submittedName>
</protein>
<dbReference type="EMBL" id="PXXU01000008">
    <property type="protein sequence ID" value="PSJ18238.1"/>
    <property type="molecule type" value="Genomic_DNA"/>
</dbReference>
<feature type="domain" description="Methyltransferase type 11" evidence="2">
    <location>
        <begin position="70"/>
        <end position="117"/>
    </location>
</feature>
<dbReference type="InterPro" id="IPR029063">
    <property type="entry name" value="SAM-dependent_MTases_sf"/>
</dbReference>
<feature type="compositionally biased region" description="Polar residues" evidence="1">
    <location>
        <begin position="245"/>
        <end position="259"/>
    </location>
</feature>
<keyword evidence="4" id="KW-1185">Reference proteome</keyword>
<dbReference type="OrthoDB" id="6191410at2"/>
<dbReference type="SUPFAM" id="SSF53335">
    <property type="entry name" value="S-adenosyl-L-methionine-dependent methyltransferases"/>
    <property type="match status" value="1"/>
</dbReference>
<evidence type="ECO:0000313" key="4">
    <source>
        <dbReference type="Proteomes" id="UP000241912"/>
    </source>
</evidence>
<dbReference type="RefSeq" id="WP_106706052.1">
    <property type="nucleotide sequence ID" value="NZ_PXXU01000008.1"/>
</dbReference>
<comment type="caution">
    <text evidence="3">The sequence shown here is derived from an EMBL/GenBank/DDBJ whole genome shotgun (WGS) entry which is preliminary data.</text>
</comment>
<reference evidence="3 4" key="1">
    <citation type="submission" date="2018-03" db="EMBL/GenBank/DDBJ databases">
        <title>Draft genome of Nitrosomonas supralitoralis APG5.</title>
        <authorList>
            <person name="Urakawa H."/>
            <person name="Lopez J.V."/>
        </authorList>
    </citation>
    <scope>NUCLEOTIDE SEQUENCE [LARGE SCALE GENOMIC DNA]</scope>
    <source>
        <strain evidence="3 4">APG5</strain>
    </source>
</reference>
<accession>A0A2P7NXP5</accession>
<dbReference type="Proteomes" id="UP000241912">
    <property type="component" value="Unassembled WGS sequence"/>
</dbReference>
<dbReference type="GO" id="GO:0008757">
    <property type="term" value="F:S-adenosylmethionine-dependent methyltransferase activity"/>
    <property type="evidence" value="ECO:0007669"/>
    <property type="project" value="InterPro"/>
</dbReference>
<gene>
    <name evidence="3" type="ORF">C7H79_04270</name>
</gene>
<keyword evidence="3" id="KW-0808">Transferase</keyword>
<dbReference type="Pfam" id="PF08241">
    <property type="entry name" value="Methyltransf_11"/>
    <property type="match status" value="1"/>
</dbReference>
<proteinExistence type="predicted"/>
<evidence type="ECO:0000313" key="3">
    <source>
        <dbReference type="EMBL" id="PSJ18238.1"/>
    </source>
</evidence>